<evidence type="ECO:0000259" key="3">
    <source>
        <dbReference type="Pfam" id="PF15420"/>
    </source>
</evidence>
<organism evidence="4 5">
    <name type="scientific">Marinospirillum alkaliphilum DSM 21637</name>
    <dbReference type="NCBI Taxonomy" id="1122209"/>
    <lineage>
        <taxon>Bacteria</taxon>
        <taxon>Pseudomonadati</taxon>
        <taxon>Pseudomonadota</taxon>
        <taxon>Gammaproteobacteria</taxon>
        <taxon>Oceanospirillales</taxon>
        <taxon>Oceanospirillaceae</taxon>
        <taxon>Marinospirillum</taxon>
    </lineage>
</organism>
<dbReference type="PIRSF" id="PIRSF007542">
    <property type="entry name" value="UCP007542"/>
    <property type="match status" value="1"/>
</dbReference>
<protein>
    <submittedName>
        <fullName evidence="4">Uncharacterized membrane protein</fullName>
    </submittedName>
</protein>
<dbReference type="EMBL" id="FPJW01000005">
    <property type="protein sequence ID" value="SFX43071.1"/>
    <property type="molecule type" value="Genomic_DNA"/>
</dbReference>
<gene>
    <name evidence="4" type="ORF">SAMN02745752_01637</name>
</gene>
<dbReference type="Pfam" id="PF10081">
    <property type="entry name" value="Abhydrolase_9"/>
    <property type="match status" value="1"/>
</dbReference>
<feature type="transmembrane region" description="Helical" evidence="1">
    <location>
        <begin position="89"/>
        <end position="110"/>
    </location>
</feature>
<name>A0A1K1X0M4_9GAMM</name>
<keyword evidence="5" id="KW-1185">Reference proteome</keyword>
<feature type="transmembrane region" description="Helical" evidence="1">
    <location>
        <begin position="172"/>
        <end position="196"/>
    </location>
</feature>
<evidence type="ECO:0000256" key="1">
    <source>
        <dbReference type="SAM" id="Phobius"/>
    </source>
</evidence>
<dbReference type="InterPro" id="IPR027788">
    <property type="entry name" value="Alpha/beta-hydrolase_N_dom"/>
</dbReference>
<dbReference type="AlphaFoldDB" id="A0A1K1X0M4"/>
<feature type="transmembrane region" description="Helical" evidence="1">
    <location>
        <begin position="130"/>
        <end position="151"/>
    </location>
</feature>
<dbReference type="Pfam" id="PF15420">
    <property type="entry name" value="Abhydrolase_9_N"/>
    <property type="match status" value="1"/>
</dbReference>
<proteinExistence type="predicted"/>
<keyword evidence="1" id="KW-1133">Transmembrane helix</keyword>
<keyword evidence="1" id="KW-0472">Membrane</keyword>
<keyword evidence="1" id="KW-0812">Transmembrane</keyword>
<evidence type="ECO:0000259" key="2">
    <source>
        <dbReference type="Pfam" id="PF10081"/>
    </source>
</evidence>
<dbReference type="InterPro" id="IPR027787">
    <property type="entry name" value="Alpha/beta-hydrolase_catalytic"/>
</dbReference>
<feature type="domain" description="Alpha/beta-hydrolase catalytic" evidence="2">
    <location>
        <begin position="264"/>
        <end position="551"/>
    </location>
</feature>
<dbReference type="Proteomes" id="UP000182350">
    <property type="component" value="Unassembled WGS sequence"/>
</dbReference>
<feature type="transmembrane region" description="Helical" evidence="1">
    <location>
        <begin position="20"/>
        <end position="38"/>
    </location>
</feature>
<dbReference type="InterPro" id="IPR012037">
    <property type="entry name" value="Alpha/beta-hydrolase_fam"/>
</dbReference>
<evidence type="ECO:0000313" key="4">
    <source>
        <dbReference type="EMBL" id="SFX43071.1"/>
    </source>
</evidence>
<evidence type="ECO:0000313" key="5">
    <source>
        <dbReference type="Proteomes" id="UP000182350"/>
    </source>
</evidence>
<accession>A0A1K1X0M4</accession>
<feature type="transmembrane region" description="Helical" evidence="1">
    <location>
        <begin position="50"/>
        <end position="77"/>
    </location>
</feature>
<dbReference type="ESTHER" id="9gamm-a0a1k1x0m4">
    <property type="family name" value="Abhydrolase_9"/>
</dbReference>
<feature type="domain" description="Alpha/beta-hydrolase N-terminal" evidence="3">
    <location>
        <begin position="40"/>
        <end position="247"/>
    </location>
</feature>
<sequence length="561" mass="63251">MTFQGVRWFFNRCFALPQRVGLLPNLTGLLIGTVFFAFSLTPSLLPRPILIQGVLSGLSFSAGYGLGSLLVWLWSYLQLPSLHLRWARVIQAVASVLCLLFVLRFAWQAAEWQNALRSMMGLELLTASQPFYLGLIVTLVFLLVLALARLFNWIMHALAARWQRYVPLRISYLTSFLVVVLLFWSVIDGVLINSLMRTANNSFKQLDALIDDHLPRPTAARQTGSHASLINWEELGRQGRRFVAGGPGDAGLRDFFGQETAVPVRVYVGLASADTPQQRAELALQELKRTGGFERSLLLLITPTGTGWIDASSIDTLEYLHRGDVASVAVQYSYLNSPLTMMTNQAYGEETARSVFSRIYGYWRELPKETRPRLYLSGISLGSLNSDRSFDLFDIIDDPFHGALWAGPPFRSNTWRRVTAQRDEDSPAWLPTFRGGSVIRFMNQTRGLDQATEAWGSFRLVYLQYASDPVTFFSPGIAWTEPDWMKAPRGPDVSPDLRWFPLVTMLQLGADTMFGIAPKGFGHEYAPAHYIDAWLGLTEPEGWTEQDIQRLKQHFQPEGRE</sequence>
<dbReference type="STRING" id="1122209.SAMN02745752_01637"/>
<reference evidence="4 5" key="1">
    <citation type="submission" date="2016-11" db="EMBL/GenBank/DDBJ databases">
        <authorList>
            <person name="Jaros S."/>
            <person name="Januszkiewicz K."/>
            <person name="Wedrychowicz H."/>
        </authorList>
    </citation>
    <scope>NUCLEOTIDE SEQUENCE [LARGE SCALE GENOMIC DNA]</scope>
    <source>
        <strain evidence="4 5">DSM 21637</strain>
    </source>
</reference>